<dbReference type="OrthoDB" id="567232at2759"/>
<evidence type="ECO:0000256" key="1">
    <source>
        <dbReference type="SAM" id="Phobius"/>
    </source>
</evidence>
<dbReference type="Proteomes" id="UP000236161">
    <property type="component" value="Unassembled WGS sequence"/>
</dbReference>
<accession>A0A2I0B8G7</accession>
<dbReference type="EMBL" id="KZ451906">
    <property type="protein sequence ID" value="PKA64080.1"/>
    <property type="molecule type" value="Genomic_DNA"/>
</dbReference>
<proteinExistence type="predicted"/>
<dbReference type="STRING" id="1088818.A0A2I0B8G7"/>
<evidence type="ECO:0000313" key="2">
    <source>
        <dbReference type="EMBL" id="PKA64080.1"/>
    </source>
</evidence>
<dbReference type="PANTHER" id="PTHR31032:SF2">
    <property type="entry name" value="PGR5-LIKE A PROTEIN"/>
    <property type="match status" value="1"/>
</dbReference>
<keyword evidence="1" id="KW-1133">Transmembrane helix</keyword>
<keyword evidence="3" id="KW-1185">Reference proteome</keyword>
<evidence type="ECO:0000313" key="3">
    <source>
        <dbReference type="Proteomes" id="UP000236161"/>
    </source>
</evidence>
<protein>
    <submittedName>
        <fullName evidence="2">PGR5-like protein 1A, chloroplastic</fullName>
    </submittedName>
</protein>
<dbReference type="GO" id="GO:0016730">
    <property type="term" value="F:oxidoreductase activity, acting on iron-sulfur proteins as donors"/>
    <property type="evidence" value="ECO:0007669"/>
    <property type="project" value="InterPro"/>
</dbReference>
<dbReference type="InterPro" id="IPR039987">
    <property type="entry name" value="PGRL1"/>
</dbReference>
<dbReference type="AlphaFoldDB" id="A0A2I0B8G7"/>
<organism evidence="2 3">
    <name type="scientific">Apostasia shenzhenica</name>
    <dbReference type="NCBI Taxonomy" id="1088818"/>
    <lineage>
        <taxon>Eukaryota</taxon>
        <taxon>Viridiplantae</taxon>
        <taxon>Streptophyta</taxon>
        <taxon>Embryophyta</taxon>
        <taxon>Tracheophyta</taxon>
        <taxon>Spermatophyta</taxon>
        <taxon>Magnoliopsida</taxon>
        <taxon>Liliopsida</taxon>
        <taxon>Asparagales</taxon>
        <taxon>Orchidaceae</taxon>
        <taxon>Apostasioideae</taxon>
        <taxon>Apostasia</taxon>
    </lineage>
</organism>
<reference evidence="2 3" key="1">
    <citation type="journal article" date="2017" name="Nature">
        <title>The Apostasia genome and the evolution of orchids.</title>
        <authorList>
            <person name="Zhang G.Q."/>
            <person name="Liu K.W."/>
            <person name="Li Z."/>
            <person name="Lohaus R."/>
            <person name="Hsiao Y.Y."/>
            <person name="Niu S.C."/>
            <person name="Wang J.Y."/>
            <person name="Lin Y.C."/>
            <person name="Xu Q."/>
            <person name="Chen L.J."/>
            <person name="Yoshida K."/>
            <person name="Fujiwara S."/>
            <person name="Wang Z.W."/>
            <person name="Zhang Y.Q."/>
            <person name="Mitsuda N."/>
            <person name="Wang M."/>
            <person name="Liu G.H."/>
            <person name="Pecoraro L."/>
            <person name="Huang H.X."/>
            <person name="Xiao X.J."/>
            <person name="Lin M."/>
            <person name="Wu X.Y."/>
            <person name="Wu W.L."/>
            <person name="Chen Y.Y."/>
            <person name="Chang S.B."/>
            <person name="Sakamoto S."/>
            <person name="Ohme-Takagi M."/>
            <person name="Yagi M."/>
            <person name="Zeng S.J."/>
            <person name="Shen C.Y."/>
            <person name="Yeh C.M."/>
            <person name="Luo Y.B."/>
            <person name="Tsai W.C."/>
            <person name="Van de Peer Y."/>
            <person name="Liu Z.J."/>
        </authorList>
    </citation>
    <scope>NUCLEOTIDE SEQUENCE [LARGE SCALE GENOMIC DNA]</scope>
    <source>
        <strain evidence="3">cv. Shenzhen</strain>
        <tissue evidence="2">Stem</tissue>
    </source>
</reference>
<keyword evidence="1" id="KW-0812">Transmembrane</keyword>
<name>A0A2I0B8G7_9ASPA</name>
<dbReference type="GO" id="GO:0009535">
    <property type="term" value="C:chloroplast thylakoid membrane"/>
    <property type="evidence" value="ECO:0007669"/>
    <property type="project" value="InterPro"/>
</dbReference>
<keyword evidence="1" id="KW-0472">Membrane</keyword>
<feature type="transmembrane region" description="Helical" evidence="1">
    <location>
        <begin position="41"/>
        <end position="71"/>
    </location>
</feature>
<sequence length="176" mass="19467">MFDKVELKLRFYGSKSVVKYPRCSIKRQSTYADAEEDQSQVLALATVWILLLAFASSAFLMPTILTISIALEGAFNSRYFLSSKKPHFDMLAMLNTALSTGMGYSIGYPLALASVQALKGLWMKNLVALKGSCPNCGEEVFAFVKAEENSTLCPHGTQCHVCECRLEFRGKVEVCI</sequence>
<dbReference type="GO" id="GO:0009773">
    <property type="term" value="P:photosynthetic electron transport in photosystem I"/>
    <property type="evidence" value="ECO:0007669"/>
    <property type="project" value="InterPro"/>
</dbReference>
<dbReference type="PANTHER" id="PTHR31032">
    <property type="entry name" value="PGR5-LIKE PROTEIN 1B, CHLOROPLASTIC"/>
    <property type="match status" value="1"/>
</dbReference>
<feature type="transmembrane region" description="Helical" evidence="1">
    <location>
        <begin position="91"/>
        <end position="115"/>
    </location>
</feature>
<gene>
    <name evidence="2" type="primary">PGRL1A</name>
    <name evidence="2" type="ORF">AXF42_Ash005092</name>
</gene>